<dbReference type="Proteomes" id="UP001061282">
    <property type="component" value="Unassembled WGS sequence"/>
</dbReference>
<gene>
    <name evidence="1" type="ORF">M8013_22830</name>
</gene>
<dbReference type="EMBL" id="JAMGZJ010000078">
    <property type="protein sequence ID" value="MCU6671557.1"/>
    <property type="molecule type" value="Genomic_DNA"/>
</dbReference>
<dbReference type="InterPro" id="IPR014710">
    <property type="entry name" value="RmlC-like_jellyroll"/>
</dbReference>
<dbReference type="Gene3D" id="2.60.120.10">
    <property type="entry name" value="Jelly Rolls"/>
    <property type="match status" value="2"/>
</dbReference>
<organism evidence="1 2">
    <name type="scientific">Silvania confinis</name>
    <dbReference type="NCBI Taxonomy" id="2926470"/>
    <lineage>
        <taxon>Bacteria</taxon>
        <taxon>Pseudomonadati</taxon>
        <taxon>Pseudomonadota</taxon>
        <taxon>Gammaproteobacteria</taxon>
        <taxon>Enterobacterales</taxon>
        <taxon>Enterobacteriaceae</taxon>
        <taxon>Silvania</taxon>
    </lineage>
</organism>
<proteinExistence type="predicted"/>
<name>A0A9J6QT48_9ENTR</name>
<evidence type="ECO:0000313" key="1">
    <source>
        <dbReference type="EMBL" id="MCU6671557.1"/>
    </source>
</evidence>
<dbReference type="InterPro" id="IPR011051">
    <property type="entry name" value="RmlC_Cupin_sf"/>
</dbReference>
<accession>A0A9J6QT48</accession>
<reference evidence="1" key="1">
    <citation type="submission" date="2022-05" db="EMBL/GenBank/DDBJ databases">
        <title>Description of a novel species of Leclercia; Leclercia tamurae and the Proposal for a Novel Genus Silvania gen. nov. Containing Two Novel Species Silvania hatchlandensis sp. nov. and Silvania confinis sp. nov. Isolated from the Rhizosphere of Oak.</title>
        <authorList>
            <person name="Maddock D.W."/>
            <person name="Brady C.L."/>
            <person name="Denman S."/>
            <person name="Arnold D."/>
        </authorList>
    </citation>
    <scope>NUCLEOTIDE SEQUENCE</scope>
    <source>
        <strain evidence="1">H4N4</strain>
    </source>
</reference>
<dbReference type="RefSeq" id="WP_271270027.1">
    <property type="nucleotide sequence ID" value="NZ_JAMGZJ010000078.1"/>
</dbReference>
<keyword evidence="2" id="KW-1185">Reference proteome</keyword>
<comment type="caution">
    <text evidence="1">The sequence shown here is derived from an EMBL/GenBank/DDBJ whole genome shotgun (WGS) entry which is preliminary data.</text>
</comment>
<dbReference type="AlphaFoldDB" id="A0A9J6QT48"/>
<evidence type="ECO:0000313" key="2">
    <source>
        <dbReference type="Proteomes" id="UP001061282"/>
    </source>
</evidence>
<protein>
    <submittedName>
        <fullName evidence="1">Cupin</fullName>
    </submittedName>
</protein>
<sequence length="385" mass="42034">MTTKTTTLSTRILRRSQMVPERVAFIDCKMPGSHLKENYSLIGSGVSQASKKEICISEPHGFGLGVAAMPAGITNNLHIHYTAEVFMIYHGKWLFRWGANGDEGEIVGEAGDIISIPTWIFRGFTNIGDDHGWIFTALGGDDSGGIIWHPNVLKSAAEHGFYLTKANQMIDTEAGETAPAAEELVQPLDAAAIAALPHYSVAKMCERAITRGERQFSSSALLDSILDGHGAELAPAIGYGITQDRLQHPKVTNPHGLSIEWGRIPAHGQIGQHKLTQKQVLIMFSGELEITLHDAASENRDTLQPQDVFSCPENVWRSFRAVGDRPVEFVLLTAGDQRKHIEWSQEIIQQAASRGLAIDPDGYIAPVSMLPPAIQDALAKPEYAE</sequence>
<dbReference type="SUPFAM" id="SSF51182">
    <property type="entry name" value="RmlC-like cupins"/>
    <property type="match status" value="1"/>
</dbReference>